<keyword evidence="9 17" id="KW-0067">ATP-binding</keyword>
<comment type="cofactor">
    <cofactor evidence="18">
        <name>Mg(2+)</name>
        <dbReference type="ChEBI" id="CHEBI:18420"/>
    </cofactor>
    <text evidence="18">Mn(2+), Zn(2+), Cd(2+) and Co(2+) support activity to lesser extents.</text>
</comment>
<protein>
    <submittedName>
        <fullName evidence="20">Diacylglycerol kinase (ATP)</fullName>
    </submittedName>
</protein>
<name>A0A1W1VC06_DESTI</name>
<proteinExistence type="inferred from homology"/>
<dbReference type="PANTHER" id="PTHR34299:SF1">
    <property type="entry name" value="DIACYLGLYCEROL KINASE"/>
    <property type="match status" value="1"/>
</dbReference>
<comment type="similarity">
    <text evidence="2">Belongs to the bacterial diacylglycerol kinase family.</text>
</comment>
<dbReference type="GO" id="GO:0008654">
    <property type="term" value="P:phospholipid biosynthetic process"/>
    <property type="evidence" value="ECO:0007669"/>
    <property type="project" value="UniProtKB-KW"/>
</dbReference>
<feature type="binding site" evidence="17">
    <location>
        <position position="24"/>
    </location>
    <ligand>
        <name>ATP</name>
        <dbReference type="ChEBI" id="CHEBI:30616"/>
    </ligand>
</feature>
<evidence type="ECO:0000256" key="16">
    <source>
        <dbReference type="PIRSR" id="PIRSR600829-2"/>
    </source>
</evidence>
<evidence type="ECO:0000256" key="9">
    <source>
        <dbReference type="ARBA" id="ARBA00022840"/>
    </source>
</evidence>
<evidence type="ECO:0000256" key="2">
    <source>
        <dbReference type="ARBA" id="ARBA00005967"/>
    </source>
</evidence>
<keyword evidence="6 19" id="KW-0812">Transmembrane</keyword>
<evidence type="ECO:0000256" key="11">
    <source>
        <dbReference type="ARBA" id="ARBA00023098"/>
    </source>
</evidence>
<evidence type="ECO:0000256" key="8">
    <source>
        <dbReference type="ARBA" id="ARBA00022777"/>
    </source>
</evidence>
<keyword evidence="5" id="KW-0808">Transferase</keyword>
<evidence type="ECO:0000313" key="20">
    <source>
        <dbReference type="EMBL" id="SMB90997.1"/>
    </source>
</evidence>
<evidence type="ECO:0000313" key="21">
    <source>
        <dbReference type="Proteomes" id="UP000192731"/>
    </source>
</evidence>
<evidence type="ECO:0000256" key="19">
    <source>
        <dbReference type="SAM" id="Phobius"/>
    </source>
</evidence>
<dbReference type="Pfam" id="PF01219">
    <property type="entry name" value="DAGK_prokar"/>
    <property type="match status" value="1"/>
</dbReference>
<keyword evidence="14" id="KW-1208">Phospholipid metabolism</keyword>
<keyword evidence="3" id="KW-1003">Cell membrane</keyword>
<keyword evidence="12 19" id="KW-0472">Membrane</keyword>
<keyword evidence="7 17" id="KW-0547">Nucleotide-binding</keyword>
<evidence type="ECO:0000256" key="7">
    <source>
        <dbReference type="ARBA" id="ARBA00022741"/>
    </source>
</evidence>
<dbReference type="GO" id="GO:0046872">
    <property type="term" value="F:metal ion binding"/>
    <property type="evidence" value="ECO:0007669"/>
    <property type="project" value="UniProtKB-KW"/>
</dbReference>
<dbReference type="AlphaFoldDB" id="A0A1W1VC06"/>
<feature type="binding site" evidence="17">
    <location>
        <begin position="81"/>
        <end position="83"/>
    </location>
    <ligand>
        <name>ATP</name>
        <dbReference type="ChEBI" id="CHEBI:30616"/>
    </ligand>
</feature>
<evidence type="ECO:0000256" key="12">
    <source>
        <dbReference type="ARBA" id="ARBA00023136"/>
    </source>
</evidence>
<feature type="active site" description="Proton acceptor" evidence="15">
    <location>
        <position position="65"/>
    </location>
</feature>
<keyword evidence="18" id="KW-0460">Magnesium</keyword>
<dbReference type="OrthoDB" id="9789934at2"/>
<dbReference type="EMBL" id="FWWT01000017">
    <property type="protein sequence ID" value="SMB90997.1"/>
    <property type="molecule type" value="Genomic_DNA"/>
</dbReference>
<gene>
    <name evidence="20" type="ORF">SAMN00017405_1399</name>
</gene>
<dbReference type="GO" id="GO:0005886">
    <property type="term" value="C:plasma membrane"/>
    <property type="evidence" value="ECO:0007669"/>
    <property type="project" value="UniProtKB-SubCell"/>
</dbReference>
<feature type="binding site" evidence="17">
    <location>
        <position position="72"/>
    </location>
    <ligand>
        <name>ATP</name>
        <dbReference type="ChEBI" id="CHEBI:30616"/>
    </ligand>
</feature>
<feature type="transmembrane region" description="Helical" evidence="19">
    <location>
        <begin position="92"/>
        <end position="113"/>
    </location>
</feature>
<dbReference type="Proteomes" id="UP000192731">
    <property type="component" value="Unassembled WGS sequence"/>
</dbReference>
<dbReference type="GO" id="GO:0016301">
    <property type="term" value="F:kinase activity"/>
    <property type="evidence" value="ECO:0007669"/>
    <property type="project" value="UniProtKB-KW"/>
</dbReference>
<dbReference type="GO" id="GO:0005524">
    <property type="term" value="F:ATP binding"/>
    <property type="evidence" value="ECO:0007669"/>
    <property type="project" value="UniProtKB-KW"/>
</dbReference>
<dbReference type="InterPro" id="IPR000829">
    <property type="entry name" value="DAGK"/>
</dbReference>
<organism evidence="20 21">
    <name type="scientific">Desulfonispora thiosulfatigenes DSM 11270</name>
    <dbReference type="NCBI Taxonomy" id="656914"/>
    <lineage>
        <taxon>Bacteria</taxon>
        <taxon>Bacillati</taxon>
        <taxon>Bacillota</taxon>
        <taxon>Clostridia</taxon>
        <taxon>Eubacteriales</taxon>
        <taxon>Peptococcaceae</taxon>
        <taxon>Desulfonispora</taxon>
    </lineage>
</organism>
<keyword evidence="4" id="KW-0444">Lipid biosynthesis</keyword>
<sequence>MKNSSFRKSFYIACKGLKYAIVTERNIKIHLIMAVLVSLLGWYLGISNLEWLIVILTITLVIVLEIVNTVVENIVDLITLEYHPLAAIAKDLSAGAVLVAALGAAIVGAVTFLKYLT</sequence>
<evidence type="ECO:0000256" key="14">
    <source>
        <dbReference type="ARBA" id="ARBA00023264"/>
    </source>
</evidence>
<evidence type="ECO:0000256" key="15">
    <source>
        <dbReference type="PIRSR" id="PIRSR600829-1"/>
    </source>
</evidence>
<accession>A0A1W1VC06</accession>
<feature type="transmembrane region" description="Helical" evidence="19">
    <location>
        <begin position="51"/>
        <end position="71"/>
    </location>
</feature>
<evidence type="ECO:0000256" key="6">
    <source>
        <dbReference type="ARBA" id="ARBA00022692"/>
    </source>
</evidence>
<evidence type="ECO:0000256" key="17">
    <source>
        <dbReference type="PIRSR" id="PIRSR600829-3"/>
    </source>
</evidence>
<feature type="binding site" evidence="18">
    <location>
        <position position="72"/>
    </location>
    <ligand>
        <name>a divalent metal cation</name>
        <dbReference type="ChEBI" id="CHEBI:60240"/>
    </ligand>
</feature>
<keyword evidence="8 20" id="KW-0418">Kinase</keyword>
<feature type="binding site" evidence="17">
    <location>
        <begin position="90"/>
        <end position="91"/>
    </location>
    <ligand>
        <name>ATP</name>
        <dbReference type="ChEBI" id="CHEBI:30616"/>
    </ligand>
</feature>
<dbReference type="STRING" id="656914.SAMN00017405_1399"/>
<dbReference type="Gene3D" id="1.10.287.3610">
    <property type="match status" value="1"/>
</dbReference>
<evidence type="ECO:0000256" key="13">
    <source>
        <dbReference type="ARBA" id="ARBA00023209"/>
    </source>
</evidence>
<keyword evidence="11" id="KW-0443">Lipid metabolism</keyword>
<dbReference type="InterPro" id="IPR036945">
    <property type="entry name" value="DAGK_sf"/>
</dbReference>
<keyword evidence="21" id="KW-1185">Reference proteome</keyword>
<evidence type="ECO:0000256" key="3">
    <source>
        <dbReference type="ARBA" id="ARBA00022475"/>
    </source>
</evidence>
<dbReference type="CDD" id="cd14265">
    <property type="entry name" value="UDPK_IM_like"/>
    <property type="match status" value="1"/>
</dbReference>
<keyword evidence="13" id="KW-0594">Phospholipid biosynthesis</keyword>
<evidence type="ECO:0000256" key="4">
    <source>
        <dbReference type="ARBA" id="ARBA00022516"/>
    </source>
</evidence>
<feature type="binding site" evidence="16">
    <location>
        <position position="65"/>
    </location>
    <ligand>
        <name>substrate</name>
    </ligand>
</feature>
<keyword evidence="18" id="KW-0479">Metal-binding</keyword>
<evidence type="ECO:0000256" key="10">
    <source>
        <dbReference type="ARBA" id="ARBA00022989"/>
    </source>
</evidence>
<evidence type="ECO:0000256" key="18">
    <source>
        <dbReference type="PIRSR" id="PIRSR600829-4"/>
    </source>
</evidence>
<dbReference type="PANTHER" id="PTHR34299">
    <property type="entry name" value="DIACYLGLYCEROL KINASE"/>
    <property type="match status" value="1"/>
</dbReference>
<dbReference type="InterPro" id="IPR033717">
    <property type="entry name" value="UDPK"/>
</dbReference>
<evidence type="ECO:0000256" key="1">
    <source>
        <dbReference type="ARBA" id="ARBA00004651"/>
    </source>
</evidence>
<keyword evidence="10 19" id="KW-1133">Transmembrane helix</keyword>
<feature type="transmembrane region" description="Helical" evidence="19">
    <location>
        <begin position="27"/>
        <end position="45"/>
    </location>
</feature>
<dbReference type="RefSeq" id="WP_084053192.1">
    <property type="nucleotide sequence ID" value="NZ_FWWT01000017.1"/>
</dbReference>
<comment type="subcellular location">
    <subcellularLocation>
        <location evidence="1">Cell membrane</location>
        <topology evidence="1">Multi-pass membrane protein</topology>
    </subcellularLocation>
</comment>
<reference evidence="20 21" key="1">
    <citation type="submission" date="2017-04" db="EMBL/GenBank/DDBJ databases">
        <authorList>
            <person name="Afonso C.L."/>
            <person name="Miller P.J."/>
            <person name="Scott M.A."/>
            <person name="Spackman E."/>
            <person name="Goraichik I."/>
            <person name="Dimitrov K.M."/>
            <person name="Suarez D.L."/>
            <person name="Swayne D.E."/>
        </authorList>
    </citation>
    <scope>NUCLEOTIDE SEQUENCE [LARGE SCALE GENOMIC DNA]</scope>
    <source>
        <strain evidence="20 21">DSM 11270</strain>
    </source>
</reference>
<feature type="binding site" evidence="18">
    <location>
        <position position="24"/>
    </location>
    <ligand>
        <name>a divalent metal cation</name>
        <dbReference type="ChEBI" id="CHEBI:60240"/>
    </ligand>
</feature>
<evidence type="ECO:0000256" key="5">
    <source>
        <dbReference type="ARBA" id="ARBA00022679"/>
    </source>
</evidence>